<proteinExistence type="predicted"/>
<comment type="caution">
    <text evidence="1">The sequence shown here is derived from an EMBL/GenBank/DDBJ whole genome shotgun (WGS) entry which is preliminary data.</text>
</comment>
<sequence length="57" mass="6477">MHFKSGITVDQSHSPIGFPLQFTVTVQYRNGDVLANRFVCIVFLRCDAVFFARAIDQ</sequence>
<dbReference type="AlphaFoldDB" id="A0AA40P0T3"/>
<organism evidence="1 2">
    <name type="scientific">Pseudomonas tremae</name>
    <dbReference type="NCBI Taxonomy" id="200454"/>
    <lineage>
        <taxon>Bacteria</taxon>
        <taxon>Pseudomonadati</taxon>
        <taxon>Pseudomonadota</taxon>
        <taxon>Gammaproteobacteria</taxon>
        <taxon>Pseudomonadales</taxon>
        <taxon>Pseudomonadaceae</taxon>
        <taxon>Pseudomonas</taxon>
    </lineage>
</organism>
<name>A0AA40P0T3_9PSED</name>
<evidence type="ECO:0000313" key="2">
    <source>
        <dbReference type="Proteomes" id="UP000050523"/>
    </source>
</evidence>
<dbReference type="EMBL" id="LJRO01000414">
    <property type="protein sequence ID" value="KPY93494.1"/>
    <property type="molecule type" value="Genomic_DNA"/>
</dbReference>
<gene>
    <name evidence="1" type="ORF">ALO43_200491</name>
</gene>
<protein>
    <submittedName>
        <fullName evidence="1">Cobyric acid synthase</fullName>
    </submittedName>
</protein>
<evidence type="ECO:0000313" key="1">
    <source>
        <dbReference type="EMBL" id="KPY93494.1"/>
    </source>
</evidence>
<accession>A0AA40P0T3</accession>
<dbReference type="Proteomes" id="UP000050523">
    <property type="component" value="Unassembled WGS sequence"/>
</dbReference>
<reference evidence="1 2" key="1">
    <citation type="submission" date="2015-09" db="EMBL/GenBank/DDBJ databases">
        <title>Genome announcement of multiple Pseudomonas syringae strains.</title>
        <authorList>
            <person name="Thakur S."/>
            <person name="Wang P.W."/>
            <person name="Gong Y."/>
            <person name="Weir B.S."/>
            <person name="Guttman D.S."/>
        </authorList>
    </citation>
    <scope>NUCLEOTIDE SEQUENCE [LARGE SCALE GENOMIC DNA]</scope>
    <source>
        <strain evidence="1 2">ICMP9151</strain>
    </source>
</reference>